<gene>
    <name evidence="1" type="ORF">CP975_02085</name>
</gene>
<dbReference type="AlphaFoldDB" id="A0A5J6HAX9"/>
<evidence type="ECO:0000313" key="1">
    <source>
        <dbReference type="EMBL" id="QEV16452.1"/>
    </source>
</evidence>
<sequence length="36" mass="4093">MKKAYEAPALIRLGTFRKKTGLLARNGNDRLIFSKN</sequence>
<proteinExistence type="predicted"/>
<accession>A0A5J6HAX9</accession>
<dbReference type="NCBIfam" id="NF033521">
    <property type="entry name" value="lasso_leader_L3"/>
    <property type="match status" value="1"/>
</dbReference>
<dbReference type="RefSeq" id="WP_150476506.1">
    <property type="nucleotide sequence ID" value="NZ_CP023695.1"/>
</dbReference>
<dbReference type="Proteomes" id="UP000326553">
    <property type="component" value="Chromosome"/>
</dbReference>
<evidence type="ECO:0000313" key="2">
    <source>
        <dbReference type="Proteomes" id="UP000326553"/>
    </source>
</evidence>
<dbReference type="InterPro" id="IPR046015">
    <property type="entry name" value="DUF5972"/>
</dbReference>
<dbReference type="EMBL" id="CP023695">
    <property type="protein sequence ID" value="QEV16452.1"/>
    <property type="molecule type" value="Genomic_DNA"/>
</dbReference>
<keyword evidence="2" id="KW-1185">Reference proteome</keyword>
<dbReference type="Pfam" id="PF19397">
    <property type="entry name" value="DUF5972"/>
    <property type="match status" value="1"/>
</dbReference>
<reference evidence="1 2" key="1">
    <citation type="submission" date="2017-09" db="EMBL/GenBank/DDBJ databases">
        <authorList>
            <person name="Lee N."/>
            <person name="Cho B.-K."/>
        </authorList>
    </citation>
    <scope>NUCLEOTIDE SEQUENCE [LARGE SCALE GENOMIC DNA]</scope>
    <source>
        <strain evidence="1 2">ATCC 12461</strain>
    </source>
</reference>
<dbReference type="KEGG" id="salw:CP975_02085"/>
<name>A0A5J6HAX9_STRAD</name>
<organism evidence="1 2">
    <name type="scientific">Streptomyces alboniger</name>
    <dbReference type="NCBI Taxonomy" id="132473"/>
    <lineage>
        <taxon>Bacteria</taxon>
        <taxon>Bacillati</taxon>
        <taxon>Actinomycetota</taxon>
        <taxon>Actinomycetes</taxon>
        <taxon>Kitasatosporales</taxon>
        <taxon>Streptomycetaceae</taxon>
        <taxon>Streptomyces</taxon>
        <taxon>Streptomyces aurantiacus group</taxon>
    </lineage>
</organism>
<dbReference type="OrthoDB" id="4263503at2"/>
<protein>
    <submittedName>
        <fullName evidence="1">Lasso RiPP family leader peptide-containing protein</fullName>
    </submittedName>
</protein>